<gene>
    <name evidence="1" type="ordered locus">MTR_5g014420</name>
</gene>
<dbReference type="EMBL" id="CM001221">
    <property type="protein sequence ID" value="AES94441.1"/>
    <property type="molecule type" value="Genomic_DNA"/>
</dbReference>
<evidence type="ECO:0008006" key="4">
    <source>
        <dbReference type="Google" id="ProtNLM"/>
    </source>
</evidence>
<protein>
    <recommendedName>
        <fullName evidence="4">RNase H type-1 domain-containing protein</fullName>
    </recommendedName>
</protein>
<dbReference type="HOGENOM" id="CLU_2076593_0_0_1"/>
<proteinExistence type="predicted"/>
<evidence type="ECO:0000313" key="2">
    <source>
        <dbReference type="EnsemblPlants" id="AES94441"/>
    </source>
</evidence>
<organism evidence="1 3">
    <name type="scientific">Medicago truncatula</name>
    <name type="common">Barrel medic</name>
    <name type="synonym">Medicago tribuloides</name>
    <dbReference type="NCBI Taxonomy" id="3880"/>
    <lineage>
        <taxon>Eukaryota</taxon>
        <taxon>Viridiplantae</taxon>
        <taxon>Streptophyta</taxon>
        <taxon>Embryophyta</taxon>
        <taxon>Tracheophyta</taxon>
        <taxon>Spermatophyta</taxon>
        <taxon>Magnoliopsida</taxon>
        <taxon>eudicotyledons</taxon>
        <taxon>Gunneridae</taxon>
        <taxon>Pentapetalae</taxon>
        <taxon>rosids</taxon>
        <taxon>fabids</taxon>
        <taxon>Fabales</taxon>
        <taxon>Fabaceae</taxon>
        <taxon>Papilionoideae</taxon>
        <taxon>50 kb inversion clade</taxon>
        <taxon>NPAAA clade</taxon>
        <taxon>Hologalegina</taxon>
        <taxon>IRL clade</taxon>
        <taxon>Trifolieae</taxon>
        <taxon>Medicago</taxon>
    </lineage>
</organism>
<dbReference type="PaxDb" id="3880-AES94441"/>
<dbReference type="AlphaFoldDB" id="G7JZY7"/>
<evidence type="ECO:0000313" key="1">
    <source>
        <dbReference type="EMBL" id="AES94441.1"/>
    </source>
</evidence>
<dbReference type="Proteomes" id="UP000002051">
    <property type="component" value="Chromosome 5"/>
</dbReference>
<keyword evidence="3" id="KW-1185">Reference proteome</keyword>
<name>G7JZY7_MEDTR</name>
<sequence>MDLPSMIGRSKKATFNSYQLMLSIPQNTTADEAALFVVRRGKAMLQDWSSVRQFRGNNQTMHQANHEIIKCLLLALKWVHELNLGPIVFDMDSKKVVDNFNNSKKDITEFGFIIKTLL</sequence>
<reference evidence="2" key="3">
    <citation type="submission" date="2015-04" db="UniProtKB">
        <authorList>
            <consortium name="EnsemblPlants"/>
        </authorList>
    </citation>
    <scope>IDENTIFICATION</scope>
    <source>
        <strain evidence="2">cv. Jemalong A17</strain>
    </source>
</reference>
<reference evidence="1 3" key="2">
    <citation type="journal article" date="2014" name="BMC Genomics">
        <title>An improved genome release (version Mt4.0) for the model legume Medicago truncatula.</title>
        <authorList>
            <person name="Tang H."/>
            <person name="Krishnakumar V."/>
            <person name="Bidwell S."/>
            <person name="Rosen B."/>
            <person name="Chan A."/>
            <person name="Zhou S."/>
            <person name="Gentzbittel L."/>
            <person name="Childs K.L."/>
            <person name="Yandell M."/>
            <person name="Gundlach H."/>
            <person name="Mayer K.F."/>
            <person name="Schwartz D.C."/>
            <person name="Town C.D."/>
        </authorList>
    </citation>
    <scope>GENOME REANNOTATION</scope>
    <source>
        <strain evidence="2 3">cv. Jemalong A17</strain>
    </source>
</reference>
<dbReference type="EnsemblPlants" id="AES94441">
    <property type="protein sequence ID" value="AES94441"/>
    <property type="gene ID" value="MTR_5g014420"/>
</dbReference>
<reference evidence="1 3" key="1">
    <citation type="journal article" date="2011" name="Nature">
        <title>The Medicago genome provides insight into the evolution of rhizobial symbioses.</title>
        <authorList>
            <person name="Young N.D."/>
            <person name="Debelle F."/>
            <person name="Oldroyd G.E."/>
            <person name="Geurts R."/>
            <person name="Cannon S.B."/>
            <person name="Udvardi M.K."/>
            <person name="Benedito V.A."/>
            <person name="Mayer K.F."/>
            <person name="Gouzy J."/>
            <person name="Schoof H."/>
            <person name="Van de Peer Y."/>
            <person name="Proost S."/>
            <person name="Cook D.R."/>
            <person name="Meyers B.C."/>
            <person name="Spannagl M."/>
            <person name="Cheung F."/>
            <person name="De Mita S."/>
            <person name="Krishnakumar V."/>
            <person name="Gundlach H."/>
            <person name="Zhou S."/>
            <person name="Mudge J."/>
            <person name="Bharti A.K."/>
            <person name="Murray J.D."/>
            <person name="Naoumkina M.A."/>
            <person name="Rosen B."/>
            <person name="Silverstein K.A."/>
            <person name="Tang H."/>
            <person name="Rombauts S."/>
            <person name="Zhao P.X."/>
            <person name="Zhou P."/>
            <person name="Barbe V."/>
            <person name="Bardou P."/>
            <person name="Bechner M."/>
            <person name="Bellec A."/>
            <person name="Berger A."/>
            <person name="Berges H."/>
            <person name="Bidwell S."/>
            <person name="Bisseling T."/>
            <person name="Choisne N."/>
            <person name="Couloux A."/>
            <person name="Denny R."/>
            <person name="Deshpande S."/>
            <person name="Dai X."/>
            <person name="Doyle J.J."/>
            <person name="Dudez A.M."/>
            <person name="Farmer A.D."/>
            <person name="Fouteau S."/>
            <person name="Franken C."/>
            <person name="Gibelin C."/>
            <person name="Gish J."/>
            <person name="Goldstein S."/>
            <person name="Gonzalez A.J."/>
            <person name="Green P.J."/>
            <person name="Hallab A."/>
            <person name="Hartog M."/>
            <person name="Hua A."/>
            <person name="Humphray S.J."/>
            <person name="Jeong D.H."/>
            <person name="Jing Y."/>
            <person name="Jocker A."/>
            <person name="Kenton S.M."/>
            <person name="Kim D.J."/>
            <person name="Klee K."/>
            <person name="Lai H."/>
            <person name="Lang C."/>
            <person name="Lin S."/>
            <person name="Macmil S.L."/>
            <person name="Magdelenat G."/>
            <person name="Matthews L."/>
            <person name="McCorrison J."/>
            <person name="Monaghan E.L."/>
            <person name="Mun J.H."/>
            <person name="Najar F.Z."/>
            <person name="Nicholson C."/>
            <person name="Noirot C."/>
            <person name="O'Bleness M."/>
            <person name="Paule C.R."/>
            <person name="Poulain J."/>
            <person name="Prion F."/>
            <person name="Qin B."/>
            <person name="Qu C."/>
            <person name="Retzel E.F."/>
            <person name="Riddle C."/>
            <person name="Sallet E."/>
            <person name="Samain S."/>
            <person name="Samson N."/>
            <person name="Sanders I."/>
            <person name="Saurat O."/>
            <person name="Scarpelli C."/>
            <person name="Schiex T."/>
            <person name="Segurens B."/>
            <person name="Severin A.J."/>
            <person name="Sherrier D.J."/>
            <person name="Shi R."/>
            <person name="Sims S."/>
            <person name="Singer S.R."/>
            <person name="Sinharoy S."/>
            <person name="Sterck L."/>
            <person name="Viollet A."/>
            <person name="Wang B.B."/>
            <person name="Wang K."/>
            <person name="Wang M."/>
            <person name="Wang X."/>
            <person name="Warfsmann J."/>
            <person name="Weissenbach J."/>
            <person name="White D.D."/>
            <person name="White J.D."/>
            <person name="Wiley G.B."/>
            <person name="Wincker P."/>
            <person name="Xing Y."/>
            <person name="Yang L."/>
            <person name="Yao Z."/>
            <person name="Ying F."/>
            <person name="Zhai J."/>
            <person name="Zhou L."/>
            <person name="Zuber A."/>
            <person name="Denarie J."/>
            <person name="Dixon R.A."/>
            <person name="May G.D."/>
            <person name="Schwartz D.C."/>
            <person name="Rogers J."/>
            <person name="Quetier F."/>
            <person name="Town C.D."/>
            <person name="Roe B.A."/>
        </authorList>
    </citation>
    <scope>NUCLEOTIDE SEQUENCE [LARGE SCALE GENOMIC DNA]</scope>
    <source>
        <strain evidence="1">A17</strain>
        <strain evidence="2 3">cv. Jemalong A17</strain>
    </source>
</reference>
<evidence type="ECO:0000313" key="3">
    <source>
        <dbReference type="Proteomes" id="UP000002051"/>
    </source>
</evidence>
<accession>G7JZY7</accession>